<dbReference type="SMART" id="SM00369">
    <property type="entry name" value="LRR_TYP"/>
    <property type="match status" value="3"/>
</dbReference>
<dbReference type="PROSITE" id="PS51450">
    <property type="entry name" value="LRR"/>
    <property type="match status" value="2"/>
</dbReference>
<comment type="caution">
    <text evidence="3">The sequence shown here is derived from an EMBL/GenBank/DDBJ whole genome shotgun (WGS) entry which is preliminary data.</text>
</comment>
<dbReference type="Proteomes" id="UP000812440">
    <property type="component" value="Chromosome 2"/>
</dbReference>
<dbReference type="PRINTS" id="PR00019">
    <property type="entry name" value="LEURICHRPT"/>
</dbReference>
<dbReference type="GO" id="GO:0031102">
    <property type="term" value="P:neuron projection regeneration"/>
    <property type="evidence" value="ECO:0007669"/>
    <property type="project" value="TreeGrafter"/>
</dbReference>
<keyword evidence="4" id="KW-1185">Reference proteome</keyword>
<organism evidence="3 4">
    <name type="scientific">Hymenochirus boettgeri</name>
    <name type="common">Congo dwarf clawed frog</name>
    <dbReference type="NCBI Taxonomy" id="247094"/>
    <lineage>
        <taxon>Eukaryota</taxon>
        <taxon>Metazoa</taxon>
        <taxon>Chordata</taxon>
        <taxon>Craniata</taxon>
        <taxon>Vertebrata</taxon>
        <taxon>Euteleostomi</taxon>
        <taxon>Amphibia</taxon>
        <taxon>Batrachia</taxon>
        <taxon>Anura</taxon>
        <taxon>Pipoidea</taxon>
        <taxon>Pipidae</taxon>
        <taxon>Pipinae</taxon>
        <taxon>Hymenochirus</taxon>
    </lineage>
</organism>
<gene>
    <name evidence="3" type="ORF">GDO86_003953</name>
</gene>
<dbReference type="PANTHER" id="PTHR47114">
    <property type="match status" value="1"/>
</dbReference>
<dbReference type="InterPro" id="IPR003591">
    <property type="entry name" value="Leu-rich_rpt_typical-subtyp"/>
</dbReference>
<dbReference type="Pfam" id="PF13855">
    <property type="entry name" value="LRR_8"/>
    <property type="match status" value="1"/>
</dbReference>
<keyword evidence="1" id="KW-0433">Leucine-rich repeat</keyword>
<proteinExistence type="predicted"/>
<dbReference type="InterPro" id="IPR032675">
    <property type="entry name" value="LRR_dom_sf"/>
</dbReference>
<dbReference type="PANTHER" id="PTHR47114:SF2">
    <property type="entry name" value="OLIGODENDROCYTE-MYELIN GLYCOPROTEIN"/>
    <property type="match status" value="1"/>
</dbReference>
<dbReference type="InterPro" id="IPR001611">
    <property type="entry name" value="Leu-rich_rpt"/>
</dbReference>
<dbReference type="Pfam" id="PF00560">
    <property type="entry name" value="LRR_1"/>
    <property type="match status" value="1"/>
</dbReference>
<evidence type="ECO:0000256" key="1">
    <source>
        <dbReference type="ARBA" id="ARBA00022614"/>
    </source>
</evidence>
<dbReference type="AlphaFoldDB" id="A0A8T2K9A2"/>
<reference evidence="3" key="1">
    <citation type="thesis" date="2020" institute="ProQuest LLC" country="789 East Eisenhower Parkway, Ann Arbor, MI, USA">
        <title>Comparative Genomics and Chromosome Evolution.</title>
        <authorList>
            <person name="Mudd A.B."/>
        </authorList>
    </citation>
    <scope>NUCLEOTIDE SEQUENCE</scope>
    <source>
        <strain evidence="3">Female2</strain>
        <tissue evidence="3">Blood</tissue>
    </source>
</reference>
<evidence type="ECO:0000313" key="4">
    <source>
        <dbReference type="Proteomes" id="UP000812440"/>
    </source>
</evidence>
<dbReference type="InterPro" id="IPR051071">
    <property type="entry name" value="LRR-bact_E3_ubiq_ligases"/>
</dbReference>
<dbReference type="FunFam" id="3.80.10.10:FF:000445">
    <property type="entry name" value="Oligodendrocyte myelin glycoprotein b"/>
    <property type="match status" value="1"/>
</dbReference>
<keyword evidence="2" id="KW-0677">Repeat</keyword>
<name>A0A8T2K9A2_9PIPI</name>
<evidence type="ECO:0000313" key="3">
    <source>
        <dbReference type="EMBL" id="KAG8451957.1"/>
    </source>
</evidence>
<protein>
    <recommendedName>
        <fullName evidence="5">Oligodendrocyte-myelin glycoprotein</fullName>
    </recommendedName>
</protein>
<dbReference type="SUPFAM" id="SSF52058">
    <property type="entry name" value="L domain-like"/>
    <property type="match status" value="1"/>
</dbReference>
<evidence type="ECO:0000256" key="2">
    <source>
        <dbReference type="ARBA" id="ARBA00022737"/>
    </source>
</evidence>
<sequence length="399" mass="45831">MPNITTPVRPGDRERKRNVDCSGKNLTALPHGLQDNVIHLNLSYNYLANHDHQLTRFSHLRSLDLSNNLLRSLPSHLPRSLWEVYASSNKIKVLHKLDTAYQWNLKILDVSRNELQRIVLINNTLSSLQILNLSWNQLWTVPTNMPHNIQTIDLSNNFLTRIIPGTFVRMPKLQKLFLHNNKFVYIPNNAFQQLLHLKEITLFNNPWTCNEIQNMIYLLEWIKETSTNIIGFPCPNETSQHGAVVQPSAPSRFDIVFTTTSLFFQEAQETKYKQVPLSKPRTTDTLTESSELLESADYFQFTDEGSAHEYFNLDFNTFITKDIPQTNVLENEEFESYESTVTLSYKKAKPDNAFFLSSTVVTEGLQAAVTKLTDIKSAANKEKGIVNPCLLLLLIYETI</sequence>
<dbReference type="OrthoDB" id="1574204at2759"/>
<accession>A0A8T2K9A2</accession>
<dbReference type="Gene3D" id="3.80.10.10">
    <property type="entry name" value="Ribonuclease Inhibitor"/>
    <property type="match status" value="1"/>
</dbReference>
<evidence type="ECO:0008006" key="5">
    <source>
        <dbReference type="Google" id="ProtNLM"/>
    </source>
</evidence>
<dbReference type="EMBL" id="JAACNH010000002">
    <property type="protein sequence ID" value="KAG8451957.1"/>
    <property type="molecule type" value="Genomic_DNA"/>
</dbReference>